<organism evidence="2 3">
    <name type="scientific">Leucobacter ruminantium</name>
    <dbReference type="NCBI Taxonomy" id="1289170"/>
    <lineage>
        <taxon>Bacteria</taxon>
        <taxon>Bacillati</taxon>
        <taxon>Actinomycetota</taxon>
        <taxon>Actinomycetes</taxon>
        <taxon>Micrococcales</taxon>
        <taxon>Microbacteriaceae</taxon>
        <taxon>Leucobacter</taxon>
    </lineage>
</organism>
<dbReference type="Proteomes" id="UP000664398">
    <property type="component" value="Unassembled WGS sequence"/>
</dbReference>
<accession>A0A939LWK5</accession>
<sequence length="89" mass="9827">MRHAAEYPAFEKHAAAPSPHWDRPHDGNRTEAPNGHGTVRRWPPGKTLDRPVLDGATQPAESEHDVDNPWRGLADPGLVNHPGGKPSFW</sequence>
<dbReference type="AlphaFoldDB" id="A0A939LWK5"/>
<protein>
    <submittedName>
        <fullName evidence="2">Uncharacterized protein</fullName>
    </submittedName>
</protein>
<dbReference type="RefSeq" id="WP_208044763.1">
    <property type="nucleotide sequence ID" value="NZ_JAGDYL010000004.1"/>
</dbReference>
<name>A0A939LWK5_9MICO</name>
<comment type="caution">
    <text evidence="2">The sequence shown here is derived from an EMBL/GenBank/DDBJ whole genome shotgun (WGS) entry which is preliminary data.</text>
</comment>
<feature type="region of interest" description="Disordered" evidence="1">
    <location>
        <begin position="1"/>
        <end position="89"/>
    </location>
</feature>
<proteinExistence type="predicted"/>
<gene>
    <name evidence="2" type="ORF">J4H91_02905</name>
</gene>
<dbReference type="EMBL" id="JAGDYL010000004">
    <property type="protein sequence ID" value="MBO1804268.1"/>
    <property type="molecule type" value="Genomic_DNA"/>
</dbReference>
<feature type="compositionally biased region" description="Basic and acidic residues" evidence="1">
    <location>
        <begin position="9"/>
        <end position="29"/>
    </location>
</feature>
<evidence type="ECO:0000256" key="1">
    <source>
        <dbReference type="SAM" id="MobiDB-lite"/>
    </source>
</evidence>
<keyword evidence="3" id="KW-1185">Reference proteome</keyword>
<evidence type="ECO:0000313" key="3">
    <source>
        <dbReference type="Proteomes" id="UP000664398"/>
    </source>
</evidence>
<evidence type="ECO:0000313" key="2">
    <source>
        <dbReference type="EMBL" id="MBO1804268.1"/>
    </source>
</evidence>
<reference evidence="2" key="1">
    <citation type="submission" date="2021-03" db="EMBL/GenBank/DDBJ databases">
        <title>Leucobacter chromiisoli sp. nov., isolated from chromium-containing soil of chemical plant.</title>
        <authorList>
            <person name="Xu Z."/>
        </authorList>
    </citation>
    <scope>NUCLEOTIDE SEQUENCE</scope>
    <source>
        <strain evidence="2">A2</strain>
    </source>
</reference>